<evidence type="ECO:0000313" key="1">
    <source>
        <dbReference type="EMBL" id="VDK73091.1"/>
    </source>
</evidence>
<organism evidence="1 2">
    <name type="scientific">Cylicostephanus goldi</name>
    <name type="common">Nematode worm</name>
    <dbReference type="NCBI Taxonomy" id="71465"/>
    <lineage>
        <taxon>Eukaryota</taxon>
        <taxon>Metazoa</taxon>
        <taxon>Ecdysozoa</taxon>
        <taxon>Nematoda</taxon>
        <taxon>Chromadorea</taxon>
        <taxon>Rhabditida</taxon>
        <taxon>Rhabditina</taxon>
        <taxon>Rhabditomorpha</taxon>
        <taxon>Strongyloidea</taxon>
        <taxon>Strongylidae</taxon>
        <taxon>Cylicostephanus</taxon>
    </lineage>
</organism>
<evidence type="ECO:0000313" key="2">
    <source>
        <dbReference type="Proteomes" id="UP000271889"/>
    </source>
</evidence>
<sequence>MASINELIQFLSSEFPVEDITDECVSLIAISGYNNFTSISNGFTPAFFSEDDLVEKRIQSLLAKLATFEEECDDPDIWDEMAKINVSGRQLCILLWFPIEWALTDW</sequence>
<gene>
    <name evidence="1" type="ORF">CGOC_LOCUS6899</name>
</gene>
<dbReference type="Proteomes" id="UP000271889">
    <property type="component" value="Unassembled WGS sequence"/>
</dbReference>
<accession>A0A3P6U877</accession>
<name>A0A3P6U877_CYLGO</name>
<dbReference type="EMBL" id="UYRV01023129">
    <property type="protein sequence ID" value="VDK73091.1"/>
    <property type="molecule type" value="Genomic_DNA"/>
</dbReference>
<protein>
    <submittedName>
        <fullName evidence="1">Uncharacterized protein</fullName>
    </submittedName>
</protein>
<dbReference type="AlphaFoldDB" id="A0A3P6U877"/>
<proteinExistence type="predicted"/>
<reference evidence="1 2" key="1">
    <citation type="submission" date="2018-11" db="EMBL/GenBank/DDBJ databases">
        <authorList>
            <consortium name="Pathogen Informatics"/>
        </authorList>
    </citation>
    <scope>NUCLEOTIDE SEQUENCE [LARGE SCALE GENOMIC DNA]</scope>
</reference>
<keyword evidence="2" id="KW-1185">Reference proteome</keyword>